<sequence>MLRTVLLLDGSDAMNSSADYLPNYLLAMRPPLLRLVEHYLDSTPLASMGVVVMRDGISHRLLPCTTNRNDVIDVLERDVFLHGGSGSTSVENGLRMAMSELVDMRKVAALAAAAAASAAAKTTTAAKEVSAAAIDPHTVWKGSATQLTVILVSASVTLIDPTDVFAVVHTMAAVGIRIHVVSLVGAVHVFDVCAVETGGSLHCPLSYDHLLRIVEELATSHRTHAALARRRKRQRESRQRRVTRSRADCVDGVADSGADAPRLLPFGCPMYLEAPVSDSAAALPPSDGAVAGGARARSLYIACPQCHLIQLTVPTTCPMCRLLLCSAPMLYSTYVSLNTLTPPAAPLRVVRDTSSSTAAAAVARGANVVRATLQQPVRCCLCSCVIPASVAAAPARTSACSNAVADSAQAWQCSACASYRCNACHDTVLHTLGLCPQCVALQ</sequence>
<name>A0AAW0EYP9_9TRYP</name>
<dbReference type="InterPro" id="IPR036465">
    <property type="entry name" value="vWFA_dom_sf"/>
</dbReference>
<dbReference type="InterPro" id="IPR007198">
    <property type="entry name" value="Ssl1-like"/>
</dbReference>
<dbReference type="Pfam" id="PF04056">
    <property type="entry name" value="Ssl1"/>
    <property type="match status" value="2"/>
</dbReference>
<keyword evidence="3" id="KW-1185">Reference proteome</keyword>
<dbReference type="AlphaFoldDB" id="A0AAW0EYP9"/>
<dbReference type="EMBL" id="JAECZO010000198">
    <property type="protein sequence ID" value="KAK7199005.1"/>
    <property type="molecule type" value="Genomic_DNA"/>
</dbReference>
<dbReference type="GO" id="GO:0005675">
    <property type="term" value="C:transcription factor TFIIH holo complex"/>
    <property type="evidence" value="ECO:0007669"/>
    <property type="project" value="TreeGrafter"/>
</dbReference>
<organism evidence="2 3">
    <name type="scientific">Novymonas esmeraldas</name>
    <dbReference type="NCBI Taxonomy" id="1808958"/>
    <lineage>
        <taxon>Eukaryota</taxon>
        <taxon>Discoba</taxon>
        <taxon>Euglenozoa</taxon>
        <taxon>Kinetoplastea</taxon>
        <taxon>Metakinetoplastina</taxon>
        <taxon>Trypanosomatida</taxon>
        <taxon>Trypanosomatidae</taxon>
        <taxon>Novymonas</taxon>
    </lineage>
</organism>
<proteinExistence type="predicted"/>
<protein>
    <submittedName>
        <fullName evidence="2">Ssl1-like</fullName>
    </submittedName>
</protein>
<comment type="caution">
    <text evidence="2">The sequence shown here is derived from an EMBL/GenBank/DDBJ whole genome shotgun (WGS) entry which is preliminary data.</text>
</comment>
<evidence type="ECO:0000313" key="3">
    <source>
        <dbReference type="Proteomes" id="UP001430356"/>
    </source>
</evidence>
<evidence type="ECO:0000313" key="2">
    <source>
        <dbReference type="EMBL" id="KAK7199005.1"/>
    </source>
</evidence>
<dbReference type="PANTHER" id="PTHR12695">
    <property type="entry name" value="GENERAL TRANSCRIPTION FACTOR IIH SUBUNIT 2"/>
    <property type="match status" value="1"/>
</dbReference>
<accession>A0AAW0EYP9</accession>
<dbReference type="Gene3D" id="3.40.50.410">
    <property type="entry name" value="von Willebrand factor, type A domain"/>
    <property type="match status" value="1"/>
</dbReference>
<feature type="domain" description="Ssl1-like" evidence="1">
    <location>
        <begin position="8"/>
        <end position="104"/>
    </location>
</feature>
<dbReference type="GO" id="GO:0006289">
    <property type="term" value="P:nucleotide-excision repair"/>
    <property type="evidence" value="ECO:0007669"/>
    <property type="project" value="TreeGrafter"/>
</dbReference>
<reference evidence="2 3" key="1">
    <citation type="journal article" date="2021" name="MBio">
        <title>A New Model Trypanosomatid, Novymonas esmeraldas: Genomic Perception of Its 'Candidatus Pandoraea novymonadis' Endosymbiont.</title>
        <authorList>
            <person name="Zakharova A."/>
            <person name="Saura A."/>
            <person name="Butenko A."/>
            <person name="Podesvova L."/>
            <person name="Warmusova S."/>
            <person name="Kostygov A.Y."/>
            <person name="Nenarokova A."/>
            <person name="Lukes J."/>
            <person name="Opperdoes F.R."/>
            <person name="Yurchenko V."/>
        </authorList>
    </citation>
    <scope>NUCLEOTIDE SEQUENCE [LARGE SCALE GENOMIC DNA]</scope>
    <source>
        <strain evidence="2 3">E262AT.01</strain>
    </source>
</reference>
<dbReference type="Proteomes" id="UP001430356">
    <property type="component" value="Unassembled WGS sequence"/>
</dbReference>
<evidence type="ECO:0000259" key="1">
    <source>
        <dbReference type="Pfam" id="PF04056"/>
    </source>
</evidence>
<feature type="domain" description="Ssl1-like" evidence="1">
    <location>
        <begin position="146"/>
        <end position="218"/>
    </location>
</feature>
<dbReference type="PANTHER" id="PTHR12695:SF2">
    <property type="entry name" value="GENERAL TRANSCRIPTION FACTOR IIH SUBUNIT 2-RELATED"/>
    <property type="match status" value="1"/>
</dbReference>
<dbReference type="SUPFAM" id="SSF53300">
    <property type="entry name" value="vWA-like"/>
    <property type="match status" value="1"/>
</dbReference>
<dbReference type="GO" id="GO:0006357">
    <property type="term" value="P:regulation of transcription by RNA polymerase II"/>
    <property type="evidence" value="ECO:0007669"/>
    <property type="project" value="TreeGrafter"/>
</dbReference>
<gene>
    <name evidence="2" type="ORF">NESM_000868200</name>
</gene>